<proteinExistence type="predicted"/>
<feature type="region of interest" description="Disordered" evidence="1">
    <location>
        <begin position="748"/>
        <end position="804"/>
    </location>
</feature>
<dbReference type="PANTHER" id="PTHR38248:SF2">
    <property type="entry name" value="FUNK1 11"/>
    <property type="match status" value="1"/>
</dbReference>
<reference evidence="3" key="1">
    <citation type="submission" date="2019-10" db="EMBL/GenBank/DDBJ databases">
        <authorList>
            <person name="Nor Muhammad N."/>
        </authorList>
    </citation>
    <scope>NUCLEOTIDE SEQUENCE</scope>
</reference>
<dbReference type="InterPro" id="IPR011009">
    <property type="entry name" value="Kinase-like_dom_sf"/>
</dbReference>
<feature type="region of interest" description="Disordered" evidence="1">
    <location>
        <begin position="832"/>
        <end position="853"/>
    </location>
</feature>
<name>A0A5K1K7D5_9APHY</name>
<evidence type="ECO:0000256" key="1">
    <source>
        <dbReference type="SAM" id="MobiDB-lite"/>
    </source>
</evidence>
<dbReference type="Pfam" id="PF17667">
    <property type="entry name" value="Pkinase_fungal"/>
    <property type="match status" value="1"/>
</dbReference>
<sequence length="878" mass="98305">MPVEAFLDTCMERPDIFEKWQQASAPSCKDAFVDVPRTASTEKEIYDPLSLNRINPKNDDSKSRCPGFTFLDTSDSDDRHHGHLGSLKPDVCCYANHHLEIVQKDMKGKKSGPYRGRTVMGYAATFIEVKGSPSVDPFDDPPSDVSDLSLWQFVLNSETGNSATARDTRKMCFGQNIIYATEILARQHRQFLYSISLCGPMARFIRWDRAGAIVTEAFDIHRFPEHLCNFVWLFALMSDGQRGYDLTVELASRDEEKIFAEAICKHASTQAPSADVASSTFSADTLKMHYMSNHVTVVHVPEEDSSVVRRLLVSRPFVYPTTVFGKAWRTYWAVDTTVGEDHEHRVVLLKDTWREDPPPCGRRESDILGCLHDGVQTINLPKLVLSGDVKQRDVIPTLYPDHTIGFAVQDHPIFQSSRTQDFLTESWVCGSALRQCQTPQPTIRKHTHHRLVLSTPGHTLTQFTGTRELLYATFDVVKTLATTSEKHHIVHRNLSPRSIILYTDPKAEDRRRQGYLIDWDQWWDDRNTLDSSEAQYSPSLQFVCATLASGDNKSKYSVEDDLESLLYVVIYLAILWLPLNNRNRCASEAIRGMFQSWDQQSGRLVSLGKKVNKASQLHTEGLKWMNDSLQIFMDTMLNALQPLPDGGSGDYDGKPFCESLWICSNIKTIWESFLCEHRDKLPTMDKESSLPLLEDMVNGTPRNLIGDPYFPTMSSRGTKRDRSQFISDGAATSVAGHMGVQLTLDAPLSNETLPDDDSETLPDLQASEHSDLEDGTVSKRRRVEVETVPGSLTGAEGPSQSPHAMLSSTIIPSIIDLTGPVIQCVPGTFSRSVAGSNATQPPRDGSAPTTLNSTKYPFPDPIVAWDVDLYNLAKKSSE</sequence>
<evidence type="ECO:0000259" key="2">
    <source>
        <dbReference type="Pfam" id="PF17667"/>
    </source>
</evidence>
<dbReference type="PANTHER" id="PTHR38248">
    <property type="entry name" value="FUNK1 6"/>
    <property type="match status" value="1"/>
</dbReference>
<evidence type="ECO:0000313" key="3">
    <source>
        <dbReference type="EMBL" id="VWP01171.1"/>
    </source>
</evidence>
<dbReference type="AlphaFoldDB" id="A0A5K1K7D5"/>
<dbReference type="InterPro" id="IPR040976">
    <property type="entry name" value="Pkinase_fungal"/>
</dbReference>
<dbReference type="EMBL" id="LR729157">
    <property type="protein sequence ID" value="VWP01171.1"/>
    <property type="molecule type" value="Genomic_DNA"/>
</dbReference>
<accession>A0A5K1K7D5</accession>
<feature type="domain" description="Fungal-type protein kinase" evidence="2">
    <location>
        <begin position="156"/>
        <end position="572"/>
    </location>
</feature>
<organism evidence="3">
    <name type="scientific">Ganoderma boninense</name>
    <dbReference type="NCBI Taxonomy" id="34458"/>
    <lineage>
        <taxon>Eukaryota</taxon>
        <taxon>Fungi</taxon>
        <taxon>Dikarya</taxon>
        <taxon>Basidiomycota</taxon>
        <taxon>Agaricomycotina</taxon>
        <taxon>Agaricomycetes</taxon>
        <taxon>Polyporales</taxon>
        <taxon>Polyporaceae</taxon>
        <taxon>Ganoderma</taxon>
    </lineage>
</organism>
<protein>
    <submittedName>
        <fullName evidence="3">N/A</fullName>
    </submittedName>
</protein>
<gene>
    <name evidence="3" type="primary">I1RWQ2</name>
</gene>
<dbReference type="SUPFAM" id="SSF56112">
    <property type="entry name" value="Protein kinase-like (PK-like)"/>
    <property type="match status" value="1"/>
</dbReference>